<dbReference type="RefSeq" id="WP_124870476.1">
    <property type="nucleotide sequence ID" value="NZ_RQZF01000005.1"/>
</dbReference>
<proteinExistence type="predicted"/>
<keyword evidence="2" id="KW-1185">Reference proteome</keyword>
<dbReference type="InterPro" id="IPR003718">
    <property type="entry name" value="OsmC/Ohr_fam"/>
</dbReference>
<dbReference type="EMBL" id="RQZF01000005">
    <property type="protein sequence ID" value="RRC95308.1"/>
    <property type="molecule type" value="Genomic_DNA"/>
</dbReference>
<name>A0A3P1SDU0_9ACTO</name>
<organism evidence="1 2">
    <name type="scientific">Schaalia canis</name>
    <dbReference type="NCBI Taxonomy" id="100469"/>
    <lineage>
        <taxon>Bacteria</taxon>
        <taxon>Bacillati</taxon>
        <taxon>Actinomycetota</taxon>
        <taxon>Actinomycetes</taxon>
        <taxon>Actinomycetales</taxon>
        <taxon>Actinomycetaceae</taxon>
        <taxon>Schaalia</taxon>
    </lineage>
</organism>
<reference evidence="1 2" key="1">
    <citation type="submission" date="2018-11" db="EMBL/GenBank/DDBJ databases">
        <title>Genomes From Bacteria Associated with the Canine Oral Cavity: a Test Case for Automated Genome-Based Taxonomic Assignment.</title>
        <authorList>
            <person name="Coil D.A."/>
            <person name="Jospin G."/>
            <person name="Darling A.E."/>
            <person name="Wallis C."/>
            <person name="Davis I.J."/>
            <person name="Harris S."/>
            <person name="Eisen J.A."/>
            <person name="Holcombe L.J."/>
            <person name="O'Flynn C."/>
        </authorList>
    </citation>
    <scope>NUCLEOTIDE SEQUENCE [LARGE SCALE GENOMIC DNA]</scope>
    <source>
        <strain evidence="1 2">OH770</strain>
    </source>
</reference>
<evidence type="ECO:0000313" key="1">
    <source>
        <dbReference type="EMBL" id="RRC95308.1"/>
    </source>
</evidence>
<dbReference type="InterPro" id="IPR036102">
    <property type="entry name" value="OsmC/Ohrsf"/>
</dbReference>
<comment type="caution">
    <text evidence="1">The sequence shown here is derived from an EMBL/GenBank/DDBJ whole genome shotgun (WGS) entry which is preliminary data.</text>
</comment>
<dbReference type="Proteomes" id="UP000280444">
    <property type="component" value="Unassembled WGS sequence"/>
</dbReference>
<protein>
    <submittedName>
        <fullName evidence="1">OsmC family peroxiredoxin</fullName>
    </submittedName>
</protein>
<sequence>MALHLERVGTRRYIARNERGAEVAIGSGEGEFTPGDLLKLALAGCNAMSSDVRMQGALGEDFAQITTVDGEYNEEADQFDSFTVELIQDMSSLSEDDKAALLRRAEGAINRNCTIAHTLAKATPYTHVFTSEQVAD</sequence>
<dbReference type="AlphaFoldDB" id="A0A3P1SDU0"/>
<accession>A0A3P1SDU0</accession>
<dbReference type="OrthoDB" id="4703953at2"/>
<dbReference type="Pfam" id="PF02566">
    <property type="entry name" value="OsmC"/>
    <property type="match status" value="1"/>
</dbReference>
<dbReference type="SUPFAM" id="SSF82784">
    <property type="entry name" value="OsmC-like"/>
    <property type="match status" value="1"/>
</dbReference>
<gene>
    <name evidence="1" type="ORF">EII11_06655</name>
</gene>
<dbReference type="InterPro" id="IPR015946">
    <property type="entry name" value="KH_dom-like_a/b"/>
</dbReference>
<dbReference type="Gene3D" id="3.30.300.20">
    <property type="match status" value="1"/>
</dbReference>
<evidence type="ECO:0000313" key="2">
    <source>
        <dbReference type="Proteomes" id="UP000280444"/>
    </source>
</evidence>